<reference evidence="2" key="1">
    <citation type="submission" date="2021-02" db="EMBL/GenBank/DDBJ databases">
        <authorList>
            <person name="Dougan E. K."/>
            <person name="Rhodes N."/>
            <person name="Thang M."/>
            <person name="Chan C."/>
        </authorList>
    </citation>
    <scope>NUCLEOTIDE SEQUENCE</scope>
</reference>
<feature type="non-terminal residue" evidence="2">
    <location>
        <position position="97"/>
    </location>
</feature>
<sequence>DKNPDNPDATAEFQKISAAYEVLSDEDRRQMYDSTGCIDQEELDEGDGMMRASDIFASFFGGGFGQDLDTDEQAMMDEFLRMSGGCSFGGKGRSRRK</sequence>
<dbReference type="Pfam" id="PF00226">
    <property type="entry name" value="DnaJ"/>
    <property type="match status" value="1"/>
</dbReference>
<dbReference type="InterPro" id="IPR036869">
    <property type="entry name" value="J_dom_sf"/>
</dbReference>
<dbReference type="GO" id="GO:0016558">
    <property type="term" value="P:protein import into peroxisome matrix"/>
    <property type="evidence" value="ECO:0007669"/>
    <property type="project" value="TreeGrafter"/>
</dbReference>
<dbReference type="PROSITE" id="PS00636">
    <property type="entry name" value="DNAJ_1"/>
    <property type="match status" value="1"/>
</dbReference>
<dbReference type="Gene3D" id="1.10.287.110">
    <property type="entry name" value="DnaJ domain"/>
    <property type="match status" value="1"/>
</dbReference>
<dbReference type="InterPro" id="IPR052814">
    <property type="entry name" value="Peroxisomal_DnaJ"/>
</dbReference>
<dbReference type="PANTHER" id="PTHR45006:SF1">
    <property type="entry name" value="DNAJ-LIKE PROTEIN 1"/>
    <property type="match status" value="1"/>
</dbReference>
<dbReference type="GO" id="GO:0005829">
    <property type="term" value="C:cytosol"/>
    <property type="evidence" value="ECO:0007669"/>
    <property type="project" value="TreeGrafter"/>
</dbReference>
<comment type="caution">
    <text evidence="2">The sequence shown here is derived from an EMBL/GenBank/DDBJ whole genome shotgun (WGS) entry which is preliminary data.</text>
</comment>
<evidence type="ECO:0000313" key="2">
    <source>
        <dbReference type="EMBL" id="CAE8735351.1"/>
    </source>
</evidence>
<feature type="domain" description="J" evidence="1">
    <location>
        <begin position="1"/>
        <end position="36"/>
    </location>
</feature>
<dbReference type="SUPFAM" id="SSF46565">
    <property type="entry name" value="Chaperone J-domain"/>
    <property type="match status" value="1"/>
</dbReference>
<evidence type="ECO:0000313" key="3">
    <source>
        <dbReference type="Proteomes" id="UP000626109"/>
    </source>
</evidence>
<dbReference type="AlphaFoldDB" id="A0A813LQ24"/>
<dbReference type="EMBL" id="CAJNNW010036540">
    <property type="protein sequence ID" value="CAE8735351.1"/>
    <property type="molecule type" value="Genomic_DNA"/>
</dbReference>
<dbReference type="PROSITE" id="PS50076">
    <property type="entry name" value="DNAJ_2"/>
    <property type="match status" value="1"/>
</dbReference>
<dbReference type="CDD" id="cd06257">
    <property type="entry name" value="DnaJ"/>
    <property type="match status" value="1"/>
</dbReference>
<name>A0A813LQ24_POLGL</name>
<dbReference type="PANTHER" id="PTHR45006">
    <property type="entry name" value="DNAJ-LIKE PROTEIN 1"/>
    <property type="match status" value="1"/>
</dbReference>
<evidence type="ECO:0000259" key="1">
    <source>
        <dbReference type="PROSITE" id="PS50076"/>
    </source>
</evidence>
<organism evidence="2 3">
    <name type="scientific">Polarella glacialis</name>
    <name type="common">Dinoflagellate</name>
    <dbReference type="NCBI Taxonomy" id="89957"/>
    <lineage>
        <taxon>Eukaryota</taxon>
        <taxon>Sar</taxon>
        <taxon>Alveolata</taxon>
        <taxon>Dinophyceae</taxon>
        <taxon>Suessiales</taxon>
        <taxon>Suessiaceae</taxon>
        <taxon>Polarella</taxon>
    </lineage>
</organism>
<feature type="non-terminal residue" evidence="2">
    <location>
        <position position="1"/>
    </location>
</feature>
<dbReference type="InterPro" id="IPR018253">
    <property type="entry name" value="DnaJ_domain_CS"/>
</dbReference>
<protein>
    <recommendedName>
        <fullName evidence="1">J domain-containing protein</fullName>
    </recommendedName>
</protein>
<dbReference type="Proteomes" id="UP000626109">
    <property type="component" value="Unassembled WGS sequence"/>
</dbReference>
<gene>
    <name evidence="2" type="ORF">PGLA2088_LOCUS47788</name>
</gene>
<proteinExistence type="predicted"/>
<dbReference type="InterPro" id="IPR001623">
    <property type="entry name" value="DnaJ_domain"/>
</dbReference>
<accession>A0A813LQ24</accession>